<evidence type="ECO:0000313" key="2">
    <source>
        <dbReference type="EMBL" id="MFD0986475.1"/>
    </source>
</evidence>
<dbReference type="RefSeq" id="WP_379086677.1">
    <property type="nucleotide sequence ID" value="NZ_JBHTJO010000001.1"/>
</dbReference>
<keyword evidence="3" id="KW-1185">Reference proteome</keyword>
<accession>A0ABW3J7R9</accession>
<protein>
    <submittedName>
        <fullName evidence="2">YdcH family protein</fullName>
    </submittedName>
</protein>
<feature type="coiled-coil region" evidence="1">
    <location>
        <begin position="6"/>
        <end position="61"/>
    </location>
</feature>
<dbReference type="Gene3D" id="6.10.280.50">
    <property type="match status" value="1"/>
</dbReference>
<dbReference type="EMBL" id="JBHTJO010000001">
    <property type="protein sequence ID" value="MFD0986475.1"/>
    <property type="molecule type" value="Genomic_DNA"/>
</dbReference>
<comment type="caution">
    <text evidence="2">The sequence shown here is derived from an EMBL/GenBank/DDBJ whole genome shotgun (WGS) entry which is preliminary data.</text>
</comment>
<evidence type="ECO:0000313" key="3">
    <source>
        <dbReference type="Proteomes" id="UP001597102"/>
    </source>
</evidence>
<organism evidence="2 3">
    <name type="scientific">Methyloligella solikamskensis</name>
    <dbReference type="NCBI Taxonomy" id="1177756"/>
    <lineage>
        <taxon>Bacteria</taxon>
        <taxon>Pseudomonadati</taxon>
        <taxon>Pseudomonadota</taxon>
        <taxon>Alphaproteobacteria</taxon>
        <taxon>Hyphomicrobiales</taxon>
        <taxon>Hyphomicrobiaceae</taxon>
        <taxon>Methyloligella</taxon>
    </lineage>
</organism>
<dbReference type="Pfam" id="PF04325">
    <property type="entry name" value="DUF465"/>
    <property type="match status" value="1"/>
</dbReference>
<gene>
    <name evidence="2" type="ORF">ACFQ2F_05125</name>
</gene>
<dbReference type="InterPro" id="IPR038444">
    <property type="entry name" value="DUF465_sf"/>
</dbReference>
<dbReference type="Proteomes" id="UP001597102">
    <property type="component" value="Unassembled WGS sequence"/>
</dbReference>
<reference evidence="3" key="1">
    <citation type="journal article" date="2019" name="Int. J. Syst. Evol. Microbiol.">
        <title>The Global Catalogue of Microorganisms (GCM) 10K type strain sequencing project: providing services to taxonomists for standard genome sequencing and annotation.</title>
        <authorList>
            <consortium name="The Broad Institute Genomics Platform"/>
            <consortium name="The Broad Institute Genome Sequencing Center for Infectious Disease"/>
            <person name="Wu L."/>
            <person name="Ma J."/>
        </authorList>
    </citation>
    <scope>NUCLEOTIDE SEQUENCE [LARGE SCALE GENOMIC DNA]</scope>
    <source>
        <strain evidence="3">CCUG 61697</strain>
    </source>
</reference>
<keyword evidence="1" id="KW-0175">Coiled coil</keyword>
<evidence type="ECO:0000256" key="1">
    <source>
        <dbReference type="SAM" id="Coils"/>
    </source>
</evidence>
<proteinExistence type="predicted"/>
<sequence>MESEELVELRQALERLKQEHRDFDSAINALEESGFANQLELRRMKKKKLLLKDEIARIEDILLPDIIA</sequence>
<dbReference type="InterPro" id="IPR007420">
    <property type="entry name" value="DUF465"/>
</dbReference>
<name>A0ABW3J7R9_9HYPH</name>